<organism evidence="1 2">
    <name type="scientific">Aspergillus udagawae</name>
    <dbReference type="NCBI Taxonomy" id="91492"/>
    <lineage>
        <taxon>Eukaryota</taxon>
        <taxon>Fungi</taxon>
        <taxon>Dikarya</taxon>
        <taxon>Ascomycota</taxon>
        <taxon>Pezizomycotina</taxon>
        <taxon>Eurotiomycetes</taxon>
        <taxon>Eurotiomycetidae</taxon>
        <taxon>Eurotiales</taxon>
        <taxon>Aspergillaceae</taxon>
        <taxon>Aspergillus</taxon>
        <taxon>Aspergillus subgen. Fumigati</taxon>
    </lineage>
</organism>
<dbReference type="AlphaFoldDB" id="A0A8H3SE08"/>
<evidence type="ECO:0000313" key="1">
    <source>
        <dbReference type="EMBL" id="GFF56945.1"/>
    </source>
</evidence>
<evidence type="ECO:0000313" key="2">
    <source>
        <dbReference type="Proteomes" id="UP000465221"/>
    </source>
</evidence>
<protein>
    <submittedName>
        <fullName evidence="1">Uncharacterized protein</fullName>
    </submittedName>
</protein>
<reference evidence="1 2" key="1">
    <citation type="submission" date="2020-01" db="EMBL/GenBank/DDBJ databases">
        <title>Draft genome sequence of Aspergillus udagawae IFM 46972.</title>
        <authorList>
            <person name="Takahashi H."/>
            <person name="Yaguchi T."/>
        </authorList>
    </citation>
    <scope>NUCLEOTIDE SEQUENCE [LARGE SCALE GENOMIC DNA]</scope>
    <source>
        <strain evidence="1 2">IFM 46972</strain>
    </source>
</reference>
<comment type="caution">
    <text evidence="1">The sequence shown here is derived from an EMBL/GenBank/DDBJ whole genome shotgun (WGS) entry which is preliminary data.</text>
</comment>
<accession>A0A8H3SE08</accession>
<proteinExistence type="predicted"/>
<sequence>MVLTDRYSEVTTVSLKKPCRFFTGPMCIGRQTLLKPGVHESDEPVPIWSVFCVDEPEHKLEL</sequence>
<name>A0A8H3SE08_9EURO</name>
<dbReference type="Proteomes" id="UP000465221">
    <property type="component" value="Unassembled WGS sequence"/>
</dbReference>
<dbReference type="EMBL" id="BLKC01000143">
    <property type="protein sequence ID" value="GFF56945.1"/>
    <property type="molecule type" value="Genomic_DNA"/>
</dbReference>
<gene>
    <name evidence="1" type="ORF">IFM46972_10646</name>
</gene>